<protein>
    <submittedName>
        <fullName evidence="4">Oidioi.mRNA.OKI2018_I69.chr1.g3909.t1.cds</fullName>
    </submittedName>
</protein>
<evidence type="ECO:0000259" key="3">
    <source>
        <dbReference type="PROSITE" id="PS51186"/>
    </source>
</evidence>
<sequence length="235" mass="27459">MDFKIRLIREEEEEEVYGYWKDGILNDHKRESIQYFTKLLSVRSIFVITGFVIPFVCGCKLIGTLLSLFLYYVLVKISAKLGKDQIQIRDDMRSIIKSYPGRFFVVEDSTSANKEICAFIAIRPKFIDGSLFNEILSFSVCPGYRRRGLGRLLLKHVFSLSSCSDRGVYLSTTCMQEAALNLYRKMGFSETMVDWTDWVQVQTIISYFICKYILVLRIHQFILPLQKLRLHYSFD</sequence>
<dbReference type="Gene3D" id="3.40.630.30">
    <property type="match status" value="1"/>
</dbReference>
<dbReference type="PANTHER" id="PTHR13947:SF37">
    <property type="entry name" value="LD18367P"/>
    <property type="match status" value="1"/>
</dbReference>
<proteinExistence type="predicted"/>
<accession>A0ABN7SZI9</accession>
<organism evidence="4 5">
    <name type="scientific">Oikopleura dioica</name>
    <name type="common">Tunicate</name>
    <dbReference type="NCBI Taxonomy" id="34765"/>
    <lineage>
        <taxon>Eukaryota</taxon>
        <taxon>Metazoa</taxon>
        <taxon>Chordata</taxon>
        <taxon>Tunicata</taxon>
        <taxon>Appendicularia</taxon>
        <taxon>Copelata</taxon>
        <taxon>Oikopleuridae</taxon>
        <taxon>Oikopleura</taxon>
    </lineage>
</organism>
<dbReference type="InterPro" id="IPR050769">
    <property type="entry name" value="NAT_camello-type"/>
</dbReference>
<keyword evidence="2" id="KW-0812">Transmembrane</keyword>
<reference evidence="4 5" key="1">
    <citation type="submission" date="2021-04" db="EMBL/GenBank/DDBJ databases">
        <authorList>
            <person name="Bliznina A."/>
        </authorList>
    </citation>
    <scope>NUCLEOTIDE SEQUENCE [LARGE SCALE GENOMIC DNA]</scope>
</reference>
<keyword evidence="2" id="KW-1133">Transmembrane helix</keyword>
<dbReference type="PROSITE" id="PS51186">
    <property type="entry name" value="GNAT"/>
    <property type="match status" value="1"/>
</dbReference>
<dbReference type="SUPFAM" id="SSF55729">
    <property type="entry name" value="Acyl-CoA N-acyltransferases (Nat)"/>
    <property type="match status" value="1"/>
</dbReference>
<evidence type="ECO:0000313" key="4">
    <source>
        <dbReference type="EMBL" id="CAG5108686.1"/>
    </source>
</evidence>
<dbReference type="PANTHER" id="PTHR13947">
    <property type="entry name" value="GNAT FAMILY N-ACETYLTRANSFERASE"/>
    <property type="match status" value="1"/>
</dbReference>
<evidence type="ECO:0000313" key="5">
    <source>
        <dbReference type="Proteomes" id="UP001158576"/>
    </source>
</evidence>
<dbReference type="Pfam" id="PF13508">
    <property type="entry name" value="Acetyltransf_7"/>
    <property type="match status" value="1"/>
</dbReference>
<dbReference type="InterPro" id="IPR016181">
    <property type="entry name" value="Acyl_CoA_acyltransferase"/>
</dbReference>
<evidence type="ECO:0000256" key="1">
    <source>
        <dbReference type="ARBA" id="ARBA00022679"/>
    </source>
</evidence>
<gene>
    <name evidence="4" type="ORF">OKIOD_LOCUS12674</name>
</gene>
<dbReference type="InterPro" id="IPR000182">
    <property type="entry name" value="GNAT_dom"/>
</dbReference>
<keyword evidence="2" id="KW-0472">Membrane</keyword>
<evidence type="ECO:0000256" key="2">
    <source>
        <dbReference type="SAM" id="Phobius"/>
    </source>
</evidence>
<dbReference type="EMBL" id="OU015566">
    <property type="protein sequence ID" value="CAG5108686.1"/>
    <property type="molecule type" value="Genomic_DNA"/>
</dbReference>
<feature type="transmembrane region" description="Helical" evidence="2">
    <location>
        <begin position="45"/>
        <end position="74"/>
    </location>
</feature>
<keyword evidence="1" id="KW-0808">Transferase</keyword>
<dbReference type="Proteomes" id="UP001158576">
    <property type="component" value="Chromosome 1"/>
</dbReference>
<name>A0ABN7SZI9_OIKDI</name>
<feature type="domain" description="N-acetyltransferase" evidence="3">
    <location>
        <begin position="61"/>
        <end position="219"/>
    </location>
</feature>
<keyword evidence="5" id="KW-1185">Reference proteome</keyword>